<dbReference type="InterPro" id="IPR045674">
    <property type="entry name" value="DUF6196"/>
</dbReference>
<dbReference type="AlphaFoldDB" id="A0A847S3C8"/>
<proteinExistence type="predicted"/>
<keyword evidence="2" id="KW-1185">Reference proteome</keyword>
<protein>
    <submittedName>
        <fullName evidence="1">Uncharacterized protein</fullName>
    </submittedName>
</protein>
<reference evidence="1 2" key="1">
    <citation type="submission" date="2020-04" db="EMBL/GenBank/DDBJ databases">
        <title>Draft genome of Leeia sp. IMCC25680.</title>
        <authorList>
            <person name="Song J."/>
            <person name="Cho J.-C."/>
        </authorList>
    </citation>
    <scope>NUCLEOTIDE SEQUENCE [LARGE SCALE GENOMIC DNA]</scope>
    <source>
        <strain evidence="1 2">IMCC25680</strain>
    </source>
</reference>
<dbReference type="RefSeq" id="WP_168875888.1">
    <property type="nucleotide sequence ID" value="NZ_JABAIM010000001.1"/>
</dbReference>
<name>A0A847S3C8_9NEIS</name>
<dbReference type="Proteomes" id="UP000587991">
    <property type="component" value="Unassembled WGS sequence"/>
</dbReference>
<accession>A0A847S3C8</accession>
<gene>
    <name evidence="1" type="ORF">HF682_03740</name>
</gene>
<evidence type="ECO:0000313" key="2">
    <source>
        <dbReference type="Proteomes" id="UP000587991"/>
    </source>
</evidence>
<dbReference type="EMBL" id="JABAIM010000001">
    <property type="protein sequence ID" value="NLR74264.1"/>
    <property type="molecule type" value="Genomic_DNA"/>
</dbReference>
<evidence type="ECO:0000313" key="1">
    <source>
        <dbReference type="EMBL" id="NLR74264.1"/>
    </source>
</evidence>
<organism evidence="1 2">
    <name type="scientific">Leeia aquatica</name>
    <dbReference type="NCBI Taxonomy" id="2725557"/>
    <lineage>
        <taxon>Bacteria</taxon>
        <taxon>Pseudomonadati</taxon>
        <taxon>Pseudomonadota</taxon>
        <taxon>Betaproteobacteria</taxon>
        <taxon>Neisseriales</taxon>
        <taxon>Leeiaceae</taxon>
        <taxon>Leeia</taxon>
    </lineage>
</organism>
<sequence>MYISQETPEATHARLCQVLAQAELVVHEGAYTFMETPVSAFPLHALEHALAFVRDDAVWSALIPCQEGADDPEAFILFSFHFPPGLDNSGFVGWLASHLKARVGTGVMVVCGQNTARGGIFDYWGAPLAVGEAVIQAVHQLRGNAEAQR</sequence>
<comment type="caution">
    <text evidence="1">The sequence shown here is derived from an EMBL/GenBank/DDBJ whole genome shotgun (WGS) entry which is preliminary data.</text>
</comment>
<dbReference type="Pfam" id="PF19696">
    <property type="entry name" value="DUF6196"/>
    <property type="match status" value="1"/>
</dbReference>